<evidence type="ECO:0000256" key="4">
    <source>
        <dbReference type="ARBA" id="ARBA00023239"/>
    </source>
</evidence>
<dbReference type="GO" id="GO:0046872">
    <property type="term" value="F:metal ion binding"/>
    <property type="evidence" value="ECO:0007669"/>
    <property type="project" value="UniProtKB-KW"/>
</dbReference>
<gene>
    <name evidence="6" type="ORF">EMCG_01233</name>
</gene>
<dbReference type="PANTHER" id="PTHR33337">
    <property type="entry name" value="GFA DOMAIN-CONTAINING PROTEIN"/>
    <property type="match status" value="1"/>
</dbReference>
<keyword evidence="4" id="KW-0456">Lyase</keyword>
<proteinExistence type="inferred from homology"/>
<dbReference type="VEuPathDB" id="FungiDB:EMCG_01233"/>
<protein>
    <recommendedName>
        <fullName evidence="5">CENP-V/GFA domain-containing protein</fullName>
    </recommendedName>
</protein>
<evidence type="ECO:0000256" key="2">
    <source>
        <dbReference type="ARBA" id="ARBA00022723"/>
    </source>
</evidence>
<feature type="domain" description="CENP-V/GFA" evidence="5">
    <location>
        <begin position="31"/>
        <end position="151"/>
    </location>
</feature>
<evidence type="ECO:0000256" key="3">
    <source>
        <dbReference type="ARBA" id="ARBA00022833"/>
    </source>
</evidence>
<keyword evidence="3" id="KW-0862">Zinc</keyword>
<dbReference type="PANTHER" id="PTHR33337:SF40">
    <property type="entry name" value="CENP-V_GFA DOMAIN-CONTAINING PROTEIN-RELATED"/>
    <property type="match status" value="1"/>
</dbReference>
<evidence type="ECO:0000256" key="1">
    <source>
        <dbReference type="ARBA" id="ARBA00005495"/>
    </source>
</evidence>
<dbReference type="AlphaFoldDB" id="A0A0G2J498"/>
<comment type="similarity">
    <text evidence="1">Belongs to the Gfa family.</text>
</comment>
<organism evidence="6 7">
    <name type="scientific">[Emmonsia] crescens</name>
    <dbReference type="NCBI Taxonomy" id="73230"/>
    <lineage>
        <taxon>Eukaryota</taxon>
        <taxon>Fungi</taxon>
        <taxon>Dikarya</taxon>
        <taxon>Ascomycota</taxon>
        <taxon>Pezizomycotina</taxon>
        <taxon>Eurotiomycetes</taxon>
        <taxon>Eurotiomycetidae</taxon>
        <taxon>Onygenales</taxon>
        <taxon>Ajellomycetaceae</taxon>
        <taxon>Emergomyces</taxon>
    </lineage>
</organism>
<sequence>MASDTTSCLDEWQQRPPYKIQGREEFGAVSWTGKCHCGRVSYRINREKPLDAKYCHCTGCQVLHGAPFQWAAIFHKSDMTFTHGHQGLNFYNSTEKQHAHHLPCKVSCSYCHAPIMDEGRNVILLFPGLIEFSNRQEAEGKRERNVTKMFEPSCHIFYSQRVVDIKDGKPKWAGMNDSSDLIEE</sequence>
<dbReference type="InterPro" id="IPR006913">
    <property type="entry name" value="CENP-V/GFA"/>
</dbReference>
<dbReference type="OrthoDB" id="9970124at2759"/>
<dbReference type="EMBL" id="LCZI01000602">
    <property type="protein sequence ID" value="KKZ65674.1"/>
    <property type="molecule type" value="Genomic_DNA"/>
</dbReference>
<dbReference type="Pfam" id="PF04828">
    <property type="entry name" value="GFA"/>
    <property type="match status" value="1"/>
</dbReference>
<dbReference type="SUPFAM" id="SSF51316">
    <property type="entry name" value="Mss4-like"/>
    <property type="match status" value="1"/>
</dbReference>
<reference evidence="7" key="1">
    <citation type="journal article" date="2015" name="PLoS Genet.">
        <title>The dynamic genome and transcriptome of the human fungal pathogen Blastomyces and close relative Emmonsia.</title>
        <authorList>
            <person name="Munoz J.F."/>
            <person name="Gauthier G.M."/>
            <person name="Desjardins C.A."/>
            <person name="Gallo J.E."/>
            <person name="Holder J."/>
            <person name="Sullivan T.D."/>
            <person name="Marty A.J."/>
            <person name="Carmen J.C."/>
            <person name="Chen Z."/>
            <person name="Ding L."/>
            <person name="Gujja S."/>
            <person name="Magrini V."/>
            <person name="Misas E."/>
            <person name="Mitreva M."/>
            <person name="Priest M."/>
            <person name="Saif S."/>
            <person name="Whiston E.A."/>
            <person name="Young S."/>
            <person name="Zeng Q."/>
            <person name="Goldman W.E."/>
            <person name="Mardis E.R."/>
            <person name="Taylor J.W."/>
            <person name="McEwen J.G."/>
            <person name="Clay O.K."/>
            <person name="Klein B.S."/>
            <person name="Cuomo C.A."/>
        </authorList>
    </citation>
    <scope>NUCLEOTIDE SEQUENCE [LARGE SCALE GENOMIC DNA]</scope>
    <source>
        <strain evidence="7">UAMH 3008</strain>
    </source>
</reference>
<comment type="caution">
    <text evidence="6">The sequence shown here is derived from an EMBL/GenBank/DDBJ whole genome shotgun (WGS) entry which is preliminary data.</text>
</comment>
<evidence type="ECO:0000313" key="6">
    <source>
        <dbReference type="EMBL" id="KKZ65674.1"/>
    </source>
</evidence>
<dbReference type="GO" id="GO:0016846">
    <property type="term" value="F:carbon-sulfur lyase activity"/>
    <property type="evidence" value="ECO:0007669"/>
    <property type="project" value="InterPro"/>
</dbReference>
<dbReference type="Gene3D" id="3.90.1590.10">
    <property type="entry name" value="glutathione-dependent formaldehyde- activating enzyme (gfa)"/>
    <property type="match status" value="1"/>
</dbReference>
<keyword evidence="2" id="KW-0479">Metal-binding</keyword>
<accession>A0A0G2J498</accession>
<evidence type="ECO:0000313" key="7">
    <source>
        <dbReference type="Proteomes" id="UP000034164"/>
    </source>
</evidence>
<name>A0A0G2J498_9EURO</name>
<dbReference type="InterPro" id="IPR011057">
    <property type="entry name" value="Mss4-like_sf"/>
</dbReference>
<evidence type="ECO:0000259" key="5">
    <source>
        <dbReference type="PROSITE" id="PS51891"/>
    </source>
</evidence>
<dbReference type="Proteomes" id="UP000034164">
    <property type="component" value="Unassembled WGS sequence"/>
</dbReference>
<dbReference type="PROSITE" id="PS51891">
    <property type="entry name" value="CENP_V_GFA"/>
    <property type="match status" value="1"/>
</dbReference>